<organism evidence="2 3">
    <name type="scientific">Carpediemonas membranifera</name>
    <dbReference type="NCBI Taxonomy" id="201153"/>
    <lineage>
        <taxon>Eukaryota</taxon>
        <taxon>Metamonada</taxon>
        <taxon>Carpediemonas-like organisms</taxon>
        <taxon>Carpediemonas</taxon>
    </lineage>
</organism>
<dbReference type="Gene3D" id="2.40.50.40">
    <property type="match status" value="1"/>
</dbReference>
<dbReference type="AlphaFoldDB" id="A0A8J6AXF8"/>
<dbReference type="SUPFAM" id="SSF54160">
    <property type="entry name" value="Chromo domain-like"/>
    <property type="match status" value="1"/>
</dbReference>
<accession>A0A8J6AXF8</accession>
<proteinExistence type="predicted"/>
<evidence type="ECO:0000256" key="1">
    <source>
        <dbReference type="SAM" id="MobiDB-lite"/>
    </source>
</evidence>
<gene>
    <name evidence="2" type="ORF">J8273_1543</name>
</gene>
<reference evidence="2" key="1">
    <citation type="submission" date="2021-05" db="EMBL/GenBank/DDBJ databases">
        <title>A free-living protist that lacks canonical eukaryotic 1 DNA replication and segregation systems.</title>
        <authorList>
            <person name="Salas-Leiva D.E."/>
            <person name="Tromer E.C."/>
            <person name="Curtis B.A."/>
            <person name="Jerlstrom-Hultqvist J."/>
            <person name="Kolisko M."/>
            <person name="Yi Z."/>
            <person name="Salas-Leiva J.S."/>
            <person name="Gallot-Lavallee L."/>
            <person name="Kops G.J.P.L."/>
            <person name="Archibald J.M."/>
            <person name="Simpson A.G.B."/>
            <person name="Roger A.J."/>
        </authorList>
    </citation>
    <scope>NUCLEOTIDE SEQUENCE</scope>
    <source>
        <strain evidence="2">BICM</strain>
    </source>
</reference>
<sequence length="168" mass="18559">MRRVKSIKQSGVTVAYEVQDMADAKVQPRYTNTDDQIQQLAATSRDEWLVDRISAARGSGTMSQKKYLVHWSGFEDEEATSERADRAQSEERREMLAERSSVALPDRRERRVPGGGADLDWHPVPQPPNHLGGRAQGLPEPPLCPRSGVAATTAGVAEEMGVEEGMKM</sequence>
<dbReference type="InterPro" id="IPR016197">
    <property type="entry name" value="Chromo-like_dom_sf"/>
</dbReference>
<protein>
    <recommendedName>
        <fullName evidence="4">Chromo domain-containing protein</fullName>
    </recommendedName>
</protein>
<keyword evidence="3" id="KW-1185">Reference proteome</keyword>
<name>A0A8J6AXF8_9EUKA</name>
<evidence type="ECO:0000313" key="3">
    <source>
        <dbReference type="Proteomes" id="UP000717585"/>
    </source>
</evidence>
<dbReference type="OrthoDB" id="433924at2759"/>
<evidence type="ECO:0000313" key="2">
    <source>
        <dbReference type="EMBL" id="KAG9396538.1"/>
    </source>
</evidence>
<feature type="compositionally biased region" description="Basic and acidic residues" evidence="1">
    <location>
        <begin position="80"/>
        <end position="97"/>
    </location>
</feature>
<dbReference type="EMBL" id="JAHDYR010000005">
    <property type="protein sequence ID" value="KAG9396538.1"/>
    <property type="molecule type" value="Genomic_DNA"/>
</dbReference>
<comment type="caution">
    <text evidence="2">The sequence shown here is derived from an EMBL/GenBank/DDBJ whole genome shotgun (WGS) entry which is preliminary data.</text>
</comment>
<evidence type="ECO:0008006" key="4">
    <source>
        <dbReference type="Google" id="ProtNLM"/>
    </source>
</evidence>
<dbReference type="Proteomes" id="UP000717585">
    <property type="component" value="Unassembled WGS sequence"/>
</dbReference>
<feature type="region of interest" description="Disordered" evidence="1">
    <location>
        <begin position="75"/>
        <end position="151"/>
    </location>
</feature>